<feature type="compositionally biased region" description="Low complexity" evidence="1">
    <location>
        <begin position="23"/>
        <end position="40"/>
    </location>
</feature>
<comment type="caution">
    <text evidence="3">The sequence shown here is derived from an EMBL/GenBank/DDBJ whole genome shotgun (WGS) entry which is preliminary data.</text>
</comment>
<dbReference type="RefSeq" id="WP_230740619.1">
    <property type="nucleotide sequence ID" value="NZ_JAJNDB010000010.1"/>
</dbReference>
<protein>
    <recommendedName>
        <fullName evidence="5">DUF4878 domain-containing protein</fullName>
    </recommendedName>
</protein>
<keyword evidence="2" id="KW-1133">Transmembrane helix</keyword>
<keyword evidence="2" id="KW-0472">Membrane</keyword>
<keyword evidence="4" id="KW-1185">Reference proteome</keyword>
<evidence type="ECO:0000313" key="3">
    <source>
        <dbReference type="EMBL" id="MCD2198050.1"/>
    </source>
</evidence>
<proteinExistence type="predicted"/>
<name>A0ABS8PKN4_9PSEU</name>
<keyword evidence="2" id="KW-0812">Transmembrane</keyword>
<organism evidence="3 4">
    <name type="scientific">Actinomycetospora endophytica</name>
    <dbReference type="NCBI Taxonomy" id="2291215"/>
    <lineage>
        <taxon>Bacteria</taxon>
        <taxon>Bacillati</taxon>
        <taxon>Actinomycetota</taxon>
        <taxon>Actinomycetes</taxon>
        <taxon>Pseudonocardiales</taxon>
        <taxon>Pseudonocardiaceae</taxon>
        <taxon>Actinomycetospora</taxon>
    </lineage>
</organism>
<feature type="transmembrane region" description="Helical" evidence="2">
    <location>
        <begin position="167"/>
        <end position="190"/>
    </location>
</feature>
<feature type="compositionally biased region" description="Basic and acidic residues" evidence="1">
    <location>
        <begin position="61"/>
        <end position="81"/>
    </location>
</feature>
<evidence type="ECO:0008006" key="5">
    <source>
        <dbReference type="Google" id="ProtNLM"/>
    </source>
</evidence>
<feature type="compositionally biased region" description="Low complexity" evidence="1">
    <location>
        <begin position="47"/>
        <end position="58"/>
    </location>
</feature>
<feature type="region of interest" description="Disordered" evidence="1">
    <location>
        <begin position="1"/>
        <end position="150"/>
    </location>
</feature>
<dbReference type="Proteomes" id="UP001199469">
    <property type="component" value="Unassembled WGS sequence"/>
</dbReference>
<evidence type="ECO:0000256" key="2">
    <source>
        <dbReference type="SAM" id="Phobius"/>
    </source>
</evidence>
<sequence>MTEGRTSAAEANVDAEDRPVDESASTGATGAGDATGSAGTNGHDAAGDGTTSSAADDTASADEKAKSDDTTESSDSGKSDAESAAETVPAAKLPGEESGSAPAHGAAADTKAEDKKAEDKKAEDKKADATTAATKTDAPATDDAATGDEEWAEAEDKAYKKELRKGFMFGAAGGIVIGAIVALLLGAFVWPGYLMGPGNPDDTANQVTQALAAKDGPKLDELSCKGPDGKPVAQLSGQVLQYIAKVQPAGPATTLIDTEARAPVDLTLTVQGQTQTLPSELVLGESKGDWCLKGLAQRQQQ</sequence>
<feature type="compositionally biased region" description="Basic and acidic residues" evidence="1">
    <location>
        <begin position="110"/>
        <end position="128"/>
    </location>
</feature>
<dbReference type="EMBL" id="JAJNDB010000010">
    <property type="protein sequence ID" value="MCD2198050.1"/>
    <property type="molecule type" value="Genomic_DNA"/>
</dbReference>
<evidence type="ECO:0000256" key="1">
    <source>
        <dbReference type="SAM" id="MobiDB-lite"/>
    </source>
</evidence>
<evidence type="ECO:0000313" key="4">
    <source>
        <dbReference type="Proteomes" id="UP001199469"/>
    </source>
</evidence>
<reference evidence="3 4" key="1">
    <citation type="submission" date="2021-11" db="EMBL/GenBank/DDBJ databases">
        <title>Draft genome sequence of Actinomycetospora sp. SF1 isolated from the rhizosphere soil.</title>
        <authorList>
            <person name="Duangmal K."/>
            <person name="Chantavorakit T."/>
        </authorList>
    </citation>
    <scope>NUCLEOTIDE SEQUENCE [LARGE SCALE GENOMIC DNA]</scope>
    <source>
        <strain evidence="3 4">TBRC 5722</strain>
    </source>
</reference>
<accession>A0ABS8PKN4</accession>
<gene>
    <name evidence="3" type="ORF">LQ327_32230</name>
</gene>
<feature type="compositionally biased region" description="Low complexity" evidence="1">
    <location>
        <begin position="129"/>
        <end position="144"/>
    </location>
</feature>